<dbReference type="EMBL" id="CM042882">
    <property type="protein sequence ID" value="KAI4380444.1"/>
    <property type="molecule type" value="Genomic_DNA"/>
</dbReference>
<evidence type="ECO:0000313" key="2">
    <source>
        <dbReference type="Proteomes" id="UP001057402"/>
    </source>
</evidence>
<reference evidence="2" key="1">
    <citation type="journal article" date="2023" name="Front. Plant Sci.">
        <title>Chromosomal-level genome assembly of Melastoma candidum provides insights into trichome evolution.</title>
        <authorList>
            <person name="Zhong Y."/>
            <person name="Wu W."/>
            <person name="Sun C."/>
            <person name="Zou P."/>
            <person name="Liu Y."/>
            <person name="Dai S."/>
            <person name="Zhou R."/>
        </authorList>
    </citation>
    <scope>NUCLEOTIDE SEQUENCE [LARGE SCALE GENOMIC DNA]</scope>
</reference>
<sequence length="569" mass="62728">MAPEIEDPVAHHLHRPFPRAFYVPPHARSRDRGRGRHLPRLRVLEMEVSEKDQGSEIGGGDEVANLDAYEEVPVESSGEDVPGPVGGFDEVELGVTVMENVRRCKYLKPTPVQRHAMPAVMAGRDLMACAQTGSGKTAAFCLPVIAKVAGDLESLGSRVFGRRKMVSPLALVLAPTRELACQIFEEARKFALGTGARVAVVYGGAPFGLQMRDLERGADILVATPGRLVDIVERGKATLTWIRYLTLDEADRMLDMGFEPQIRKIVQQMGMPPPGTRQTLLFSATFPEDIQRLASDFMLNYIFLTVGRVGSSAALIAQKVLFVEEFEKNTRLLDLIRSQEHNVSSGVKQLTLVFVETKRGADALETYLCSSGFAATAIHGDKVQHEREKALRSFRKRSIPIMVATDVASRGLDIPDVSHVINFDLPKSIDDYVHRIGRTGRAGKSGLATAFFNYKNTPLAKDLVNLMQEAKQEVPPWLTKCEKRASGGYGHPSHRGRVSNFGGRDIRRGAKPSPRDNNRPTIRIHVDGRSRPGDNHYTQPATAANFKDNGYDHSDSKDRPSFAAAGSWE</sequence>
<keyword evidence="2" id="KW-1185">Reference proteome</keyword>
<evidence type="ECO:0000313" key="1">
    <source>
        <dbReference type="EMBL" id="KAI4380444.1"/>
    </source>
</evidence>
<gene>
    <name evidence="1" type="ORF">MLD38_006635</name>
</gene>
<accession>A0ACB9RNI8</accession>
<comment type="caution">
    <text evidence="1">The sequence shown here is derived from an EMBL/GenBank/DDBJ whole genome shotgun (WGS) entry which is preliminary data.</text>
</comment>
<dbReference type="Proteomes" id="UP001057402">
    <property type="component" value="Chromosome 3"/>
</dbReference>
<organism evidence="1 2">
    <name type="scientific">Melastoma candidum</name>
    <dbReference type="NCBI Taxonomy" id="119954"/>
    <lineage>
        <taxon>Eukaryota</taxon>
        <taxon>Viridiplantae</taxon>
        <taxon>Streptophyta</taxon>
        <taxon>Embryophyta</taxon>
        <taxon>Tracheophyta</taxon>
        <taxon>Spermatophyta</taxon>
        <taxon>Magnoliopsida</taxon>
        <taxon>eudicotyledons</taxon>
        <taxon>Gunneridae</taxon>
        <taxon>Pentapetalae</taxon>
        <taxon>rosids</taxon>
        <taxon>malvids</taxon>
        <taxon>Myrtales</taxon>
        <taxon>Melastomataceae</taxon>
        <taxon>Melastomatoideae</taxon>
        <taxon>Melastomateae</taxon>
        <taxon>Melastoma</taxon>
    </lineage>
</organism>
<protein>
    <submittedName>
        <fullName evidence="1">Uncharacterized protein</fullName>
    </submittedName>
</protein>
<proteinExistence type="predicted"/>
<name>A0ACB9RNI8_9MYRT</name>